<reference evidence="3 4" key="1">
    <citation type="submission" date="2016-07" db="EMBL/GenBank/DDBJ databases">
        <title>Genome analysis of Flavihumibacter stibioxidans YS-17.</title>
        <authorList>
            <person name="Shi K."/>
            <person name="Han Y."/>
            <person name="Wang G."/>
        </authorList>
    </citation>
    <scope>NUCLEOTIDE SEQUENCE [LARGE SCALE GENOMIC DNA]</scope>
    <source>
        <strain evidence="3 4">YS-17</strain>
    </source>
</reference>
<feature type="signal peptide" evidence="1">
    <location>
        <begin position="1"/>
        <end position="20"/>
    </location>
</feature>
<evidence type="ECO:0000313" key="3">
    <source>
        <dbReference type="EMBL" id="MBC6490054.1"/>
    </source>
</evidence>
<feature type="domain" description="3-keto-alpha-glucoside-1,2-lyase/3-keto-2-hydroxy-glucal hydratase" evidence="2">
    <location>
        <begin position="39"/>
        <end position="244"/>
    </location>
</feature>
<feature type="chain" id="PRO_5046657401" evidence="1">
    <location>
        <begin position="21"/>
        <end position="246"/>
    </location>
</feature>
<evidence type="ECO:0000259" key="2">
    <source>
        <dbReference type="Pfam" id="PF06439"/>
    </source>
</evidence>
<gene>
    <name evidence="3" type="ORF">BC349_03670</name>
</gene>
<proteinExistence type="predicted"/>
<keyword evidence="3" id="KW-0378">Hydrolase</keyword>
<dbReference type="RefSeq" id="WP_187255381.1">
    <property type="nucleotide sequence ID" value="NZ_JBHULF010000006.1"/>
</dbReference>
<accession>A0ABR7M4X2</accession>
<keyword evidence="4" id="KW-1185">Reference proteome</keyword>
<sequence length="246" mass="27620">MIKQTVTVFSIALLTMSACSSTQKTLGDNMLSKQEKQEGWQLLFDGVSTKGWHTYGKSEVGAAWQVKDGTIFLDASKKAGWQTSGGGDIVTNDAFENYHLKLEWKIAPNGNSGIIFNVQDDRARYEHVWHTGMEMQVLDNNGHPDAKIHKHRAGDLYDLIASSVETVKPVGEWNLAEIIQNQGKLELKLNGATIVTTTLWDEGWKNLLANSKFKNMPDFGRFRGGNIALQDHGDNVWYRNIKIRKL</sequence>
<protein>
    <submittedName>
        <fullName evidence="3">Glycosyl hydrolase</fullName>
    </submittedName>
</protein>
<evidence type="ECO:0000256" key="1">
    <source>
        <dbReference type="SAM" id="SignalP"/>
    </source>
</evidence>
<dbReference type="EMBL" id="MBUA01000001">
    <property type="protein sequence ID" value="MBC6490054.1"/>
    <property type="molecule type" value="Genomic_DNA"/>
</dbReference>
<dbReference type="PROSITE" id="PS51257">
    <property type="entry name" value="PROKAR_LIPOPROTEIN"/>
    <property type="match status" value="1"/>
</dbReference>
<keyword evidence="1" id="KW-0732">Signal</keyword>
<dbReference type="InterPro" id="IPR010496">
    <property type="entry name" value="AL/BT2_dom"/>
</dbReference>
<dbReference type="Pfam" id="PF06439">
    <property type="entry name" value="3keto-disac_hyd"/>
    <property type="match status" value="1"/>
</dbReference>
<dbReference type="Proteomes" id="UP000765802">
    <property type="component" value="Unassembled WGS sequence"/>
</dbReference>
<organism evidence="3 4">
    <name type="scientific">Flavihumibacter stibioxidans</name>
    <dbReference type="NCBI Taxonomy" id="1834163"/>
    <lineage>
        <taxon>Bacteria</taxon>
        <taxon>Pseudomonadati</taxon>
        <taxon>Bacteroidota</taxon>
        <taxon>Chitinophagia</taxon>
        <taxon>Chitinophagales</taxon>
        <taxon>Chitinophagaceae</taxon>
        <taxon>Flavihumibacter</taxon>
    </lineage>
</organism>
<comment type="caution">
    <text evidence="3">The sequence shown here is derived from an EMBL/GenBank/DDBJ whole genome shotgun (WGS) entry which is preliminary data.</text>
</comment>
<dbReference type="GO" id="GO:0016787">
    <property type="term" value="F:hydrolase activity"/>
    <property type="evidence" value="ECO:0007669"/>
    <property type="project" value="UniProtKB-KW"/>
</dbReference>
<dbReference type="Gene3D" id="2.60.120.560">
    <property type="entry name" value="Exo-inulinase, domain 1"/>
    <property type="match status" value="1"/>
</dbReference>
<name>A0ABR7M4X2_9BACT</name>
<evidence type="ECO:0000313" key="4">
    <source>
        <dbReference type="Proteomes" id="UP000765802"/>
    </source>
</evidence>